<organism evidence="1 2">
    <name type="scientific">Pisolithus tinctorius Marx 270</name>
    <dbReference type="NCBI Taxonomy" id="870435"/>
    <lineage>
        <taxon>Eukaryota</taxon>
        <taxon>Fungi</taxon>
        <taxon>Dikarya</taxon>
        <taxon>Basidiomycota</taxon>
        <taxon>Agaricomycotina</taxon>
        <taxon>Agaricomycetes</taxon>
        <taxon>Agaricomycetidae</taxon>
        <taxon>Boletales</taxon>
        <taxon>Sclerodermatineae</taxon>
        <taxon>Pisolithaceae</taxon>
        <taxon>Pisolithus</taxon>
    </lineage>
</organism>
<reference evidence="2" key="2">
    <citation type="submission" date="2015-01" db="EMBL/GenBank/DDBJ databases">
        <title>Evolutionary Origins and Diversification of the Mycorrhizal Mutualists.</title>
        <authorList>
            <consortium name="DOE Joint Genome Institute"/>
            <consortium name="Mycorrhizal Genomics Consortium"/>
            <person name="Kohler A."/>
            <person name="Kuo A."/>
            <person name="Nagy L.G."/>
            <person name="Floudas D."/>
            <person name="Copeland A."/>
            <person name="Barry K.W."/>
            <person name="Cichocki N."/>
            <person name="Veneault-Fourrey C."/>
            <person name="LaButti K."/>
            <person name="Lindquist E.A."/>
            <person name="Lipzen A."/>
            <person name="Lundell T."/>
            <person name="Morin E."/>
            <person name="Murat C."/>
            <person name="Riley R."/>
            <person name="Ohm R."/>
            <person name="Sun H."/>
            <person name="Tunlid A."/>
            <person name="Henrissat B."/>
            <person name="Grigoriev I.V."/>
            <person name="Hibbett D.S."/>
            <person name="Martin F."/>
        </authorList>
    </citation>
    <scope>NUCLEOTIDE SEQUENCE [LARGE SCALE GENOMIC DNA]</scope>
    <source>
        <strain evidence="2">Marx 270</strain>
    </source>
</reference>
<protein>
    <submittedName>
        <fullName evidence="1">Uncharacterized protein</fullName>
    </submittedName>
</protein>
<gene>
    <name evidence="1" type="ORF">M404DRAFT_1007915</name>
</gene>
<proteinExistence type="predicted"/>
<sequence length="66" mass="7487">MKFLPVWCLTVVECENHLAYESNFEDSRHFILCALLSLIKAIARLESKFCQPEDAHLVSSCSLDNG</sequence>
<dbReference type="HOGENOM" id="CLU_2832193_0_0_1"/>
<keyword evidence="2" id="KW-1185">Reference proteome</keyword>
<name>A0A0C3NGS4_PISTI</name>
<dbReference type="Proteomes" id="UP000054217">
    <property type="component" value="Unassembled WGS sequence"/>
</dbReference>
<reference evidence="1 2" key="1">
    <citation type="submission" date="2014-04" db="EMBL/GenBank/DDBJ databases">
        <authorList>
            <consortium name="DOE Joint Genome Institute"/>
            <person name="Kuo A."/>
            <person name="Kohler A."/>
            <person name="Costa M.D."/>
            <person name="Nagy L.G."/>
            <person name="Floudas D."/>
            <person name="Copeland A."/>
            <person name="Barry K.W."/>
            <person name="Cichocki N."/>
            <person name="Veneault-Fourrey C."/>
            <person name="LaButti K."/>
            <person name="Lindquist E.A."/>
            <person name="Lipzen A."/>
            <person name="Lundell T."/>
            <person name="Morin E."/>
            <person name="Murat C."/>
            <person name="Sun H."/>
            <person name="Tunlid A."/>
            <person name="Henrissat B."/>
            <person name="Grigoriev I.V."/>
            <person name="Hibbett D.S."/>
            <person name="Martin F."/>
            <person name="Nordberg H.P."/>
            <person name="Cantor M.N."/>
            <person name="Hua S.X."/>
        </authorList>
    </citation>
    <scope>NUCLEOTIDE SEQUENCE [LARGE SCALE GENOMIC DNA]</scope>
    <source>
        <strain evidence="1 2">Marx 270</strain>
    </source>
</reference>
<dbReference type="EMBL" id="KN832082">
    <property type="protein sequence ID" value="KIN94905.1"/>
    <property type="molecule type" value="Genomic_DNA"/>
</dbReference>
<evidence type="ECO:0000313" key="1">
    <source>
        <dbReference type="EMBL" id="KIN94905.1"/>
    </source>
</evidence>
<dbReference type="AlphaFoldDB" id="A0A0C3NGS4"/>
<evidence type="ECO:0000313" key="2">
    <source>
        <dbReference type="Proteomes" id="UP000054217"/>
    </source>
</evidence>
<dbReference type="InParanoid" id="A0A0C3NGS4"/>
<accession>A0A0C3NGS4</accession>